<dbReference type="CDD" id="cd15482">
    <property type="entry name" value="Sialidase_non-viral"/>
    <property type="match status" value="1"/>
</dbReference>
<sequence>MGGMTQTIVGIGTRKGLWFARSEDRRTWQVDGPHFLMSEVLSLLFDTRRETARIVVGFRSSHWGPSLQHSDDLGATWVEHPEGSIRFPEDTDTALKATWQLVADPHDPQVVWAGTEPQGLWRSADGGETFELNRGLWDHPHRPEWGEGFGGGAIHTVLPSPADADSMLVAMSTGGVYNTRDGGRSWTPGNTGIHAYFQPHDEWPEFGQCVHKVARDSATPTRLYAQNHKGVYRSDDDGVTWTSIEAGLPTNFGMTAVTHPSRGDTLWLVPIASDGERIPPAATLQLQRTDDAGATWHTQNAGLPKPSYTNVLRDAAGVDTADEPGLYVGTRNGEVYATTDGGESFTRIVEQLPDVLCVRAVTLP</sequence>
<accession>A0ABN3UHV9</accession>
<comment type="caution">
    <text evidence="1">The sequence shown here is derived from an EMBL/GenBank/DDBJ whole genome shotgun (WGS) entry which is preliminary data.</text>
</comment>
<gene>
    <name evidence="1" type="ORF">GCM10009867_10460</name>
</gene>
<proteinExistence type="predicted"/>
<keyword evidence="2" id="KW-1185">Reference proteome</keyword>
<dbReference type="PANTHER" id="PTHR43739:SF5">
    <property type="entry name" value="EXO-ALPHA-SIALIDASE"/>
    <property type="match status" value="1"/>
</dbReference>
<dbReference type="Proteomes" id="UP001501326">
    <property type="component" value="Unassembled WGS sequence"/>
</dbReference>
<dbReference type="EMBL" id="BAAARN010000001">
    <property type="protein sequence ID" value="GAA2733098.1"/>
    <property type="molecule type" value="Genomic_DNA"/>
</dbReference>
<protein>
    <submittedName>
        <fullName evidence="1">Exo-alpha-sialidase</fullName>
    </submittedName>
</protein>
<evidence type="ECO:0000313" key="2">
    <source>
        <dbReference type="Proteomes" id="UP001501326"/>
    </source>
</evidence>
<dbReference type="SUPFAM" id="SSF110296">
    <property type="entry name" value="Oligoxyloglucan reducing end-specific cellobiohydrolase"/>
    <property type="match status" value="1"/>
</dbReference>
<dbReference type="PANTHER" id="PTHR43739">
    <property type="entry name" value="XYLOGLUCANASE (EUROFUNG)"/>
    <property type="match status" value="1"/>
</dbReference>
<name>A0ABN3UHV9_9MICO</name>
<dbReference type="Gene3D" id="2.130.10.10">
    <property type="entry name" value="YVTN repeat-like/Quinoprotein amine dehydrogenase"/>
    <property type="match status" value="1"/>
</dbReference>
<dbReference type="InterPro" id="IPR052025">
    <property type="entry name" value="Xyloglucanase_GH74"/>
</dbReference>
<dbReference type="InterPro" id="IPR015943">
    <property type="entry name" value="WD40/YVTN_repeat-like_dom_sf"/>
</dbReference>
<organism evidence="1 2">
    <name type="scientific">Pedococcus aerophilus</name>
    <dbReference type="NCBI Taxonomy" id="436356"/>
    <lineage>
        <taxon>Bacteria</taxon>
        <taxon>Bacillati</taxon>
        <taxon>Actinomycetota</taxon>
        <taxon>Actinomycetes</taxon>
        <taxon>Micrococcales</taxon>
        <taxon>Intrasporangiaceae</taxon>
        <taxon>Pedococcus</taxon>
    </lineage>
</organism>
<reference evidence="1 2" key="1">
    <citation type="journal article" date="2019" name="Int. J. Syst. Evol. Microbiol.">
        <title>The Global Catalogue of Microorganisms (GCM) 10K type strain sequencing project: providing services to taxonomists for standard genome sequencing and annotation.</title>
        <authorList>
            <consortium name="The Broad Institute Genomics Platform"/>
            <consortium name="The Broad Institute Genome Sequencing Center for Infectious Disease"/>
            <person name="Wu L."/>
            <person name="Ma J."/>
        </authorList>
    </citation>
    <scope>NUCLEOTIDE SEQUENCE [LARGE SCALE GENOMIC DNA]</scope>
    <source>
        <strain evidence="1 2">JCM 16378</strain>
    </source>
</reference>
<evidence type="ECO:0000313" key="1">
    <source>
        <dbReference type="EMBL" id="GAA2733098.1"/>
    </source>
</evidence>